<protein>
    <submittedName>
        <fullName evidence="9">Acyltransferase</fullName>
    </submittedName>
</protein>
<dbReference type="PANTHER" id="PTHR40074:SF2">
    <property type="entry name" value="O-ACETYLTRANSFERASE WECH"/>
    <property type="match status" value="1"/>
</dbReference>
<dbReference type="Proteomes" id="UP000479114">
    <property type="component" value="Chromosome"/>
</dbReference>
<feature type="transmembrane region" description="Helical" evidence="7">
    <location>
        <begin position="172"/>
        <end position="190"/>
    </location>
</feature>
<keyword evidence="4 7" id="KW-0812">Transmembrane</keyword>
<dbReference type="RefSeq" id="WP_162643378.1">
    <property type="nucleotide sequence ID" value="NZ_CP048286.1"/>
</dbReference>
<dbReference type="Pfam" id="PF01757">
    <property type="entry name" value="Acyl_transf_3"/>
    <property type="match status" value="1"/>
</dbReference>
<evidence type="ECO:0000256" key="2">
    <source>
        <dbReference type="ARBA" id="ARBA00007400"/>
    </source>
</evidence>
<comment type="subcellular location">
    <subcellularLocation>
        <location evidence="1">Cell membrane</location>
        <topology evidence="1">Multi-pass membrane protein</topology>
    </subcellularLocation>
</comment>
<dbReference type="GO" id="GO:0016413">
    <property type="term" value="F:O-acetyltransferase activity"/>
    <property type="evidence" value="ECO:0007669"/>
    <property type="project" value="TreeGrafter"/>
</dbReference>
<keyword evidence="10" id="KW-1185">Reference proteome</keyword>
<feature type="transmembrane region" description="Helical" evidence="7">
    <location>
        <begin position="21"/>
        <end position="42"/>
    </location>
</feature>
<evidence type="ECO:0000313" key="10">
    <source>
        <dbReference type="Proteomes" id="UP000479114"/>
    </source>
</evidence>
<keyword evidence="6 7" id="KW-0472">Membrane</keyword>
<evidence type="ECO:0000256" key="4">
    <source>
        <dbReference type="ARBA" id="ARBA00022692"/>
    </source>
</evidence>
<evidence type="ECO:0000256" key="6">
    <source>
        <dbReference type="ARBA" id="ARBA00023136"/>
    </source>
</evidence>
<gene>
    <name evidence="9" type="ORF">GZH47_23065</name>
</gene>
<feature type="transmembrane region" description="Helical" evidence="7">
    <location>
        <begin position="145"/>
        <end position="165"/>
    </location>
</feature>
<feature type="domain" description="Acyltransferase 3" evidence="8">
    <location>
        <begin position="19"/>
        <end position="358"/>
    </location>
</feature>
<evidence type="ECO:0000256" key="7">
    <source>
        <dbReference type="SAM" id="Phobius"/>
    </source>
</evidence>
<comment type="similarity">
    <text evidence="2">Belongs to the acyltransferase 3 family.</text>
</comment>
<keyword evidence="9" id="KW-0808">Transferase</keyword>
<feature type="transmembrane region" description="Helical" evidence="7">
    <location>
        <begin position="305"/>
        <end position="328"/>
    </location>
</feature>
<name>A0A6C0P4D7_9BACL</name>
<feature type="transmembrane region" description="Helical" evidence="7">
    <location>
        <begin position="268"/>
        <end position="293"/>
    </location>
</feature>
<feature type="transmembrane region" description="Helical" evidence="7">
    <location>
        <begin position="239"/>
        <end position="256"/>
    </location>
</feature>
<proteinExistence type="inferred from homology"/>
<dbReference type="EMBL" id="CP048286">
    <property type="protein sequence ID" value="QHW33388.1"/>
    <property type="molecule type" value="Genomic_DNA"/>
</dbReference>
<organism evidence="9 10">
    <name type="scientific">Paenibacillus rhizovicinus</name>
    <dbReference type="NCBI Taxonomy" id="2704463"/>
    <lineage>
        <taxon>Bacteria</taxon>
        <taxon>Bacillati</taxon>
        <taxon>Bacillota</taxon>
        <taxon>Bacilli</taxon>
        <taxon>Bacillales</taxon>
        <taxon>Paenibacillaceae</taxon>
        <taxon>Paenibacillus</taxon>
    </lineage>
</organism>
<dbReference type="InterPro" id="IPR002656">
    <property type="entry name" value="Acyl_transf_3_dom"/>
</dbReference>
<keyword evidence="3" id="KW-1003">Cell membrane</keyword>
<dbReference type="PANTHER" id="PTHR40074">
    <property type="entry name" value="O-ACETYLTRANSFERASE WECH"/>
    <property type="match status" value="1"/>
</dbReference>
<evidence type="ECO:0000256" key="1">
    <source>
        <dbReference type="ARBA" id="ARBA00004651"/>
    </source>
</evidence>
<accession>A0A6C0P4D7</accession>
<evidence type="ECO:0000313" key="9">
    <source>
        <dbReference type="EMBL" id="QHW33388.1"/>
    </source>
</evidence>
<evidence type="ECO:0000259" key="8">
    <source>
        <dbReference type="Pfam" id="PF01757"/>
    </source>
</evidence>
<dbReference type="GO" id="GO:0009246">
    <property type="term" value="P:enterobacterial common antigen biosynthetic process"/>
    <property type="evidence" value="ECO:0007669"/>
    <property type="project" value="TreeGrafter"/>
</dbReference>
<dbReference type="GO" id="GO:0005886">
    <property type="term" value="C:plasma membrane"/>
    <property type="evidence" value="ECO:0007669"/>
    <property type="project" value="UniProtKB-SubCell"/>
</dbReference>
<dbReference type="AlphaFoldDB" id="A0A6C0P4D7"/>
<feature type="transmembrane region" description="Helical" evidence="7">
    <location>
        <begin position="202"/>
        <end position="218"/>
    </location>
</feature>
<evidence type="ECO:0000256" key="3">
    <source>
        <dbReference type="ARBA" id="ARBA00022475"/>
    </source>
</evidence>
<evidence type="ECO:0000256" key="5">
    <source>
        <dbReference type="ARBA" id="ARBA00022989"/>
    </source>
</evidence>
<feature type="transmembrane region" description="Helical" evidence="7">
    <location>
        <begin position="101"/>
        <end position="118"/>
    </location>
</feature>
<dbReference type="KEGG" id="prz:GZH47_23065"/>
<sequence>MKTSTIAAAGRMNKERVPELEMLRGIAILGVLMVHSTSKAVVEVPNSILRGFYIFLNTFSLFCVPAFVFLSGFVLFYNYFERPLTLFTIRTFYRKRLRQLVLPYLFVSLGYELVMHALNHRAWQPAGMLRQFGEHLLTGKSYAHLYYILITIQLYVLFPLLLLLFRKLRMPVKLAIPFGFAVQWAFYLLNRYYWHLEAKGDWSFMYFSAFLIGAYLGMRSDAFKNWFMASGTRRSFMPKLLSLAWVGVTFGFVWMYDQYRTGAPAPAGYWFEIGYNLFTLLTTLVMLKVCVWLRRHAVVRLATAALTNLGALSFGIYLIHPLFLLIYHRHPLASAQPPAYLLWTAGGFLFALGASVVVLLLAHRFIYWSWIVLGPAPAKLQSRRARVPSVEVLLTEALDKG</sequence>
<keyword evidence="9" id="KW-0012">Acyltransferase</keyword>
<reference evidence="9 10" key="1">
    <citation type="submission" date="2020-02" db="EMBL/GenBank/DDBJ databases">
        <title>Paenibacillus sp. nov., isolated from rhizosphere soil of tomato.</title>
        <authorList>
            <person name="Weon H.-Y."/>
            <person name="Lee S.A."/>
        </authorList>
    </citation>
    <scope>NUCLEOTIDE SEQUENCE [LARGE SCALE GENOMIC DNA]</scope>
    <source>
        <strain evidence="9 10">14171R-81</strain>
    </source>
</reference>
<feature type="transmembrane region" description="Helical" evidence="7">
    <location>
        <begin position="340"/>
        <end position="362"/>
    </location>
</feature>
<feature type="transmembrane region" description="Helical" evidence="7">
    <location>
        <begin position="54"/>
        <end position="80"/>
    </location>
</feature>
<keyword evidence="5 7" id="KW-1133">Transmembrane helix</keyword>